<dbReference type="PROSITE" id="PS50190">
    <property type="entry name" value="SEC7"/>
    <property type="match status" value="1"/>
</dbReference>
<dbReference type="EMBL" id="HBEG01047670">
    <property type="protein sequence ID" value="CAD8385334.1"/>
    <property type="molecule type" value="Transcribed_RNA"/>
</dbReference>
<dbReference type="PANTHER" id="PTHR10663:SF395">
    <property type="entry name" value="SEC7 DOMAIN CONTAINING PROTEIN"/>
    <property type="match status" value="1"/>
</dbReference>
<protein>
    <recommendedName>
        <fullName evidence="1">SEC7 domain-containing protein</fullName>
    </recommendedName>
</protein>
<evidence type="ECO:0000313" key="2">
    <source>
        <dbReference type="EMBL" id="CAD8385334.1"/>
    </source>
</evidence>
<dbReference type="InterPro" id="IPR035999">
    <property type="entry name" value="Sec7_dom_sf"/>
</dbReference>
<dbReference type="PANTHER" id="PTHR10663">
    <property type="entry name" value="GUANYL-NUCLEOTIDE EXCHANGE FACTOR"/>
    <property type="match status" value="1"/>
</dbReference>
<dbReference type="GO" id="GO:0005085">
    <property type="term" value="F:guanyl-nucleotide exchange factor activity"/>
    <property type="evidence" value="ECO:0007669"/>
    <property type="project" value="InterPro"/>
</dbReference>
<organism evidence="2">
    <name type="scientific">Pyrodinium bahamense</name>
    <dbReference type="NCBI Taxonomy" id="73915"/>
    <lineage>
        <taxon>Eukaryota</taxon>
        <taxon>Sar</taxon>
        <taxon>Alveolata</taxon>
        <taxon>Dinophyceae</taxon>
        <taxon>Gonyaulacales</taxon>
        <taxon>Pyrocystaceae</taxon>
        <taxon>Pyrodinium</taxon>
    </lineage>
</organism>
<dbReference type="Pfam" id="PF01369">
    <property type="entry name" value="Sec7"/>
    <property type="match status" value="1"/>
</dbReference>
<reference evidence="2" key="1">
    <citation type="submission" date="2021-01" db="EMBL/GenBank/DDBJ databases">
        <authorList>
            <person name="Corre E."/>
            <person name="Pelletier E."/>
            <person name="Niang G."/>
            <person name="Scheremetjew M."/>
            <person name="Finn R."/>
            <person name="Kale V."/>
            <person name="Holt S."/>
            <person name="Cochrane G."/>
            <person name="Meng A."/>
            <person name="Brown T."/>
            <person name="Cohen L."/>
        </authorList>
    </citation>
    <scope>NUCLEOTIDE SEQUENCE</scope>
    <source>
        <strain evidence="2">Pbaha01</strain>
    </source>
</reference>
<accession>A0A7S0B8R3</accession>
<dbReference type="AlphaFoldDB" id="A0A7S0B8R3"/>
<proteinExistence type="predicted"/>
<gene>
    <name evidence="2" type="ORF">PBAH0796_LOCUS29022</name>
</gene>
<dbReference type="InterPro" id="IPR023394">
    <property type="entry name" value="Sec7_C_sf"/>
</dbReference>
<dbReference type="Gene3D" id="1.10.220.20">
    <property type="match status" value="1"/>
</dbReference>
<dbReference type="SUPFAM" id="SSF48425">
    <property type="entry name" value="Sec7 domain"/>
    <property type="match status" value="1"/>
</dbReference>
<dbReference type="SMART" id="SM00222">
    <property type="entry name" value="Sec7"/>
    <property type="match status" value="1"/>
</dbReference>
<feature type="domain" description="SEC7" evidence="1">
    <location>
        <begin position="233"/>
        <end position="402"/>
    </location>
</feature>
<dbReference type="GO" id="GO:0032012">
    <property type="term" value="P:regulation of ARF protein signal transduction"/>
    <property type="evidence" value="ECO:0007669"/>
    <property type="project" value="InterPro"/>
</dbReference>
<evidence type="ECO:0000259" key="1">
    <source>
        <dbReference type="PROSITE" id="PS50190"/>
    </source>
</evidence>
<dbReference type="Gene3D" id="1.10.1000.11">
    <property type="entry name" value="Arf Nucleotide-binding Site Opener,domain 2"/>
    <property type="match status" value="1"/>
</dbReference>
<sequence>MRALLLPAAGGSDGSAEGEGRIPDECAALIWHCLSLPERMCCSALSPASRQTAPPVVHLAAAAQRLCRALASPSSGPQLREVRSLAELVVSKREGLRPHIPAATSLLCGLVRCPGACRATRQVAIGGLGWLLSTPRYVYGVFGEYDCDVSGPSVMEPCLETLAWATSQNELRPKAVEVLVVVMRAIMTGVHEAAAASSNTLGTGGAVASGSSGSQSGGHWAAAWAERRRRGCEARGLASAFNRDPEAWWQEHAGGCNAKEAARFLLSSRGALDGSRVGDFLGQHEDVMAEFVRQFELKGLGIVPAFSRVLRGLHMPGEAQQIDRFCERFGAAWGEANDIDPEAAYIFAFSLVMLSTDLHRPASTGHEHMTFAQFEKSLHGALPKGRLPEGVVREAYSEIKANPLLSRGRSEEQERPTELCVQLRRALCRQPPAKPRSLAAPLADGLVGLWRTLWSAAWGPMLGAFSAGAHGAGEDEARRETALRGLQLGCQAAVLLEEVEQAQAFSQALQQLSPTV</sequence>
<name>A0A7S0B8R3_9DINO</name>
<dbReference type="InterPro" id="IPR000904">
    <property type="entry name" value="Sec7_dom"/>
</dbReference>